<gene>
    <name evidence="2" type="ORF">D0863_00810</name>
</gene>
<dbReference type="InterPro" id="IPR013865">
    <property type="entry name" value="FAM32A"/>
</dbReference>
<dbReference type="AlphaFoldDB" id="A0A3M7EP84"/>
<accession>A0A3M7EP84</accession>
<comment type="caution">
    <text evidence="2">The sequence shown here is derived from an EMBL/GenBank/DDBJ whole genome shotgun (WGS) entry which is preliminary data.</text>
</comment>
<organism evidence="2 3">
    <name type="scientific">Hortaea werneckii</name>
    <name type="common">Black yeast</name>
    <name type="synonym">Cladosporium werneckii</name>
    <dbReference type="NCBI Taxonomy" id="91943"/>
    <lineage>
        <taxon>Eukaryota</taxon>
        <taxon>Fungi</taxon>
        <taxon>Dikarya</taxon>
        <taxon>Ascomycota</taxon>
        <taxon>Pezizomycotina</taxon>
        <taxon>Dothideomycetes</taxon>
        <taxon>Dothideomycetidae</taxon>
        <taxon>Mycosphaerellales</taxon>
        <taxon>Teratosphaeriaceae</taxon>
        <taxon>Hortaea</taxon>
    </lineage>
</organism>
<dbReference type="Pfam" id="PF08555">
    <property type="entry name" value="FAM32A"/>
    <property type="match status" value="1"/>
</dbReference>
<dbReference type="GO" id="GO:0005730">
    <property type="term" value="C:nucleolus"/>
    <property type="evidence" value="ECO:0007669"/>
    <property type="project" value="TreeGrafter"/>
</dbReference>
<dbReference type="Proteomes" id="UP000269276">
    <property type="component" value="Unassembled WGS sequence"/>
</dbReference>
<proteinExistence type="predicted"/>
<name>A0A3M7EP84_HORWE</name>
<dbReference type="PANTHER" id="PTHR13282">
    <property type="entry name" value="PROTEIN FAM32A"/>
    <property type="match status" value="1"/>
</dbReference>
<evidence type="ECO:0000256" key="1">
    <source>
        <dbReference type="SAM" id="MobiDB-lite"/>
    </source>
</evidence>
<evidence type="ECO:0000313" key="2">
    <source>
        <dbReference type="EMBL" id="RMY78207.1"/>
    </source>
</evidence>
<feature type="compositionally biased region" description="Basic and acidic residues" evidence="1">
    <location>
        <begin position="77"/>
        <end position="113"/>
    </location>
</feature>
<sequence length="167" mass="18164">MNGSNMPSADYGNAVGGGLKLKGTKDAGVKKKKKEKKSKTADAGDGDKAQQSALQKALADEDKDGDETGGSQVAGTRGKDGTLETTDHSDHKGSGDHKDYGKTEAQKRQEELRRKRILIDLVSDLRAQLEERLKKEGIKTHKERVEELNKYLSGLSEHHDMPRIGPG</sequence>
<dbReference type="OrthoDB" id="205403at2759"/>
<reference evidence="2 3" key="1">
    <citation type="journal article" date="2018" name="BMC Genomics">
        <title>Genomic evidence for intraspecific hybridization in a clonal and extremely halotolerant yeast.</title>
        <authorList>
            <person name="Gostincar C."/>
            <person name="Stajich J.E."/>
            <person name="Zupancic J."/>
            <person name="Zalar P."/>
            <person name="Gunde-Cimerman N."/>
        </authorList>
    </citation>
    <scope>NUCLEOTIDE SEQUENCE [LARGE SCALE GENOMIC DNA]</scope>
    <source>
        <strain evidence="2 3">EXF-2682</strain>
    </source>
</reference>
<dbReference type="VEuPathDB" id="FungiDB:BTJ68_04375"/>
<evidence type="ECO:0008006" key="4">
    <source>
        <dbReference type="Google" id="ProtNLM"/>
    </source>
</evidence>
<dbReference type="EMBL" id="QWIP01000014">
    <property type="protein sequence ID" value="RMY78207.1"/>
    <property type="molecule type" value="Genomic_DNA"/>
</dbReference>
<protein>
    <recommendedName>
        <fullName evidence="4">DUF1754-domain-containing protein</fullName>
    </recommendedName>
</protein>
<evidence type="ECO:0000313" key="3">
    <source>
        <dbReference type="Proteomes" id="UP000269276"/>
    </source>
</evidence>
<dbReference type="PANTHER" id="PTHR13282:SF6">
    <property type="entry name" value="PROTEIN FAM32A"/>
    <property type="match status" value="1"/>
</dbReference>
<feature type="compositionally biased region" description="Basic and acidic residues" evidence="1">
    <location>
        <begin position="38"/>
        <end position="48"/>
    </location>
</feature>
<feature type="region of interest" description="Disordered" evidence="1">
    <location>
        <begin position="1"/>
        <end position="114"/>
    </location>
</feature>